<accession>A0AAN9Y2A3</accession>
<proteinExistence type="predicted"/>
<dbReference type="AlphaFoldDB" id="A0AAN9Y2A3"/>
<organism evidence="2 3">
    <name type="scientific">Parthenolecanium corni</name>
    <dbReference type="NCBI Taxonomy" id="536013"/>
    <lineage>
        <taxon>Eukaryota</taxon>
        <taxon>Metazoa</taxon>
        <taxon>Ecdysozoa</taxon>
        <taxon>Arthropoda</taxon>
        <taxon>Hexapoda</taxon>
        <taxon>Insecta</taxon>
        <taxon>Pterygota</taxon>
        <taxon>Neoptera</taxon>
        <taxon>Paraneoptera</taxon>
        <taxon>Hemiptera</taxon>
        <taxon>Sternorrhyncha</taxon>
        <taxon>Coccoidea</taxon>
        <taxon>Coccidae</taxon>
        <taxon>Parthenolecanium</taxon>
    </lineage>
</organism>
<sequence length="77" mass="8694">MDSRPIPDDSAATSDRNIHVPSAHTNRERKLNNRELSEVQIKNQKDDSPMLRQLLSQNFIGSYVAKAKYLKAGAPCR</sequence>
<reference evidence="2 3" key="1">
    <citation type="submission" date="2024-03" db="EMBL/GenBank/DDBJ databases">
        <title>Adaptation during the transition from Ophiocordyceps entomopathogen to insect associate is accompanied by gene loss and intensified selection.</title>
        <authorList>
            <person name="Ward C.M."/>
            <person name="Onetto C.A."/>
            <person name="Borneman A.R."/>
        </authorList>
    </citation>
    <scope>NUCLEOTIDE SEQUENCE [LARGE SCALE GENOMIC DNA]</scope>
    <source>
        <strain evidence="2">AWRI1</strain>
        <tissue evidence="2">Single Adult Female</tissue>
    </source>
</reference>
<dbReference type="EMBL" id="JBBCAQ010000032">
    <property type="protein sequence ID" value="KAK7584071.1"/>
    <property type="molecule type" value="Genomic_DNA"/>
</dbReference>
<dbReference type="Proteomes" id="UP001367676">
    <property type="component" value="Unassembled WGS sequence"/>
</dbReference>
<evidence type="ECO:0000256" key="1">
    <source>
        <dbReference type="SAM" id="MobiDB-lite"/>
    </source>
</evidence>
<comment type="caution">
    <text evidence="2">The sequence shown here is derived from an EMBL/GenBank/DDBJ whole genome shotgun (WGS) entry which is preliminary data.</text>
</comment>
<evidence type="ECO:0000313" key="2">
    <source>
        <dbReference type="EMBL" id="KAK7584071.1"/>
    </source>
</evidence>
<gene>
    <name evidence="2" type="ORF">V9T40_005034</name>
</gene>
<protein>
    <submittedName>
        <fullName evidence="2">Uncharacterized protein</fullName>
    </submittedName>
</protein>
<feature type="compositionally biased region" description="Basic and acidic residues" evidence="1">
    <location>
        <begin position="25"/>
        <end position="35"/>
    </location>
</feature>
<keyword evidence="3" id="KW-1185">Reference proteome</keyword>
<feature type="region of interest" description="Disordered" evidence="1">
    <location>
        <begin position="1"/>
        <end position="35"/>
    </location>
</feature>
<name>A0AAN9Y2A3_9HEMI</name>
<evidence type="ECO:0000313" key="3">
    <source>
        <dbReference type="Proteomes" id="UP001367676"/>
    </source>
</evidence>